<dbReference type="RefSeq" id="WP_126579098.1">
    <property type="nucleotide sequence ID" value="NZ_BIFR01000001.1"/>
</dbReference>
<keyword evidence="1" id="KW-1133">Transmembrane helix</keyword>
<dbReference type="OrthoDB" id="161833at2"/>
<dbReference type="Proteomes" id="UP000287352">
    <property type="component" value="Unassembled WGS sequence"/>
</dbReference>
<keyword evidence="3" id="KW-1185">Reference proteome</keyword>
<organism evidence="2 3">
    <name type="scientific">Tengunoibacter tsumagoiensis</name>
    <dbReference type="NCBI Taxonomy" id="2014871"/>
    <lineage>
        <taxon>Bacteria</taxon>
        <taxon>Bacillati</taxon>
        <taxon>Chloroflexota</taxon>
        <taxon>Ktedonobacteria</taxon>
        <taxon>Ktedonobacterales</taxon>
        <taxon>Dictyobacteraceae</taxon>
        <taxon>Tengunoibacter</taxon>
    </lineage>
</organism>
<dbReference type="EMBL" id="BIFR01000001">
    <property type="protein sequence ID" value="GCE11379.1"/>
    <property type="molecule type" value="Genomic_DNA"/>
</dbReference>
<accession>A0A401ZWT3</accession>
<keyword evidence="1" id="KW-0812">Transmembrane</keyword>
<keyword evidence="1" id="KW-0472">Membrane</keyword>
<proteinExistence type="predicted"/>
<reference evidence="3" key="1">
    <citation type="submission" date="2018-12" db="EMBL/GenBank/DDBJ databases">
        <title>Tengunoibacter tsumagoiensis gen. nov., sp. nov., Dictyobacter kobayashii sp. nov., D. alpinus sp. nov., and D. joshuensis sp. nov. and description of Dictyobacteraceae fam. nov. within the order Ktedonobacterales isolated from Tengu-no-mugimeshi.</title>
        <authorList>
            <person name="Wang C.M."/>
            <person name="Zheng Y."/>
            <person name="Sakai Y."/>
            <person name="Toyoda A."/>
            <person name="Minakuchi Y."/>
            <person name="Abe K."/>
            <person name="Yokota A."/>
            <person name="Yabe S."/>
        </authorList>
    </citation>
    <scope>NUCLEOTIDE SEQUENCE [LARGE SCALE GENOMIC DNA]</scope>
    <source>
        <strain evidence="3">Uno3</strain>
    </source>
</reference>
<feature type="transmembrane region" description="Helical" evidence="1">
    <location>
        <begin position="59"/>
        <end position="78"/>
    </location>
</feature>
<name>A0A401ZWT3_9CHLR</name>
<protein>
    <submittedName>
        <fullName evidence="2">Uncharacterized protein</fullName>
    </submittedName>
</protein>
<evidence type="ECO:0000256" key="1">
    <source>
        <dbReference type="SAM" id="Phobius"/>
    </source>
</evidence>
<sequence length="152" mass="16739">MTTFSTVMGSFSVVLVQALTSSQQTMVALMLWITGFLCLLNIFLAFLYRGRKRGEVVSYYAAFAVELVIFVLALLLQLHITSILFHLPPGLPISQAEIGAALAIGIGLFPAAYWHRVNLSELPRRIAEDGQNLKKGEGAVKVRNTTPGEWMN</sequence>
<comment type="caution">
    <text evidence="2">The sequence shown here is derived from an EMBL/GenBank/DDBJ whole genome shotgun (WGS) entry which is preliminary data.</text>
</comment>
<evidence type="ECO:0000313" key="3">
    <source>
        <dbReference type="Proteomes" id="UP000287352"/>
    </source>
</evidence>
<evidence type="ECO:0000313" key="2">
    <source>
        <dbReference type="EMBL" id="GCE11379.1"/>
    </source>
</evidence>
<feature type="transmembrane region" description="Helical" evidence="1">
    <location>
        <begin position="28"/>
        <end position="47"/>
    </location>
</feature>
<dbReference type="AlphaFoldDB" id="A0A401ZWT3"/>
<feature type="transmembrane region" description="Helical" evidence="1">
    <location>
        <begin position="98"/>
        <end position="115"/>
    </location>
</feature>
<gene>
    <name evidence="2" type="ORF">KTT_12380</name>
</gene>